<dbReference type="Proteomes" id="UP000509222">
    <property type="component" value="Chromosome"/>
</dbReference>
<dbReference type="GO" id="GO:0015628">
    <property type="term" value="P:protein secretion by the type II secretion system"/>
    <property type="evidence" value="ECO:0007669"/>
    <property type="project" value="TreeGrafter"/>
</dbReference>
<organism evidence="3 4">
    <name type="scientific">Planococcus glaciei</name>
    <dbReference type="NCBI Taxonomy" id="459472"/>
    <lineage>
        <taxon>Bacteria</taxon>
        <taxon>Bacillati</taxon>
        <taxon>Bacillota</taxon>
        <taxon>Bacilli</taxon>
        <taxon>Bacillales</taxon>
        <taxon>Caryophanaceae</taxon>
        <taxon>Planococcus</taxon>
    </lineage>
</organism>
<evidence type="ECO:0000313" key="4">
    <source>
        <dbReference type="Proteomes" id="UP000509222"/>
    </source>
</evidence>
<dbReference type="PANTHER" id="PTHR21180">
    <property type="entry name" value="ENDONUCLEASE/EXONUCLEASE/PHOSPHATASE FAMILY DOMAIN-CONTAINING PROTEIN 1"/>
    <property type="match status" value="1"/>
</dbReference>
<dbReference type="SUPFAM" id="SSF47781">
    <property type="entry name" value="RuvA domain 2-like"/>
    <property type="match status" value="1"/>
</dbReference>
<evidence type="ECO:0000256" key="1">
    <source>
        <dbReference type="SAM" id="Phobius"/>
    </source>
</evidence>
<dbReference type="InterPro" id="IPR010994">
    <property type="entry name" value="RuvA_2-like"/>
</dbReference>
<dbReference type="InterPro" id="IPR051675">
    <property type="entry name" value="Endo/Exo/Phosphatase_dom_1"/>
</dbReference>
<keyword evidence="1" id="KW-0812">Transmembrane</keyword>
<dbReference type="AlphaFoldDB" id="A0A7H8QCU2"/>
<dbReference type="EMBL" id="CP051177">
    <property type="protein sequence ID" value="QKX51787.1"/>
    <property type="molecule type" value="Genomic_DNA"/>
</dbReference>
<sequence>MYNSDSFYLIASWRKEECPLKLSELQSKFGWLLIPAAVLVLVAFYFLNPQEKPEENLQASLDLIQAEPPQQTETPTQNPAPTTLMVDIKGQVAKPGVYELPVDSRMTDAIDAAGGFLAAAEPKAINLAMKVVDEMVIYVPEIGEEAALPTAQPGAAAAGGAKEALVNLNTATDVELMTLPGIGPSKAEAIIAYRTDSGSFQKIEDLKNVTGIGDKTFEKLKDSITVN</sequence>
<keyword evidence="1" id="KW-1133">Transmembrane helix</keyword>
<dbReference type="InterPro" id="IPR019554">
    <property type="entry name" value="Soluble_ligand-bd"/>
</dbReference>
<dbReference type="NCBIfam" id="TIGR00426">
    <property type="entry name" value="competence protein ComEA helix-hairpin-helix repeat region"/>
    <property type="match status" value="1"/>
</dbReference>
<dbReference type="GO" id="GO:0006281">
    <property type="term" value="P:DNA repair"/>
    <property type="evidence" value="ECO:0007669"/>
    <property type="project" value="InterPro"/>
</dbReference>
<dbReference type="Gene3D" id="1.10.150.280">
    <property type="entry name" value="AF1531-like domain"/>
    <property type="match status" value="1"/>
</dbReference>
<dbReference type="InterPro" id="IPR003583">
    <property type="entry name" value="Hlx-hairpin-Hlx_DNA-bd_motif"/>
</dbReference>
<dbReference type="Pfam" id="PF10531">
    <property type="entry name" value="SLBB"/>
    <property type="match status" value="1"/>
</dbReference>
<dbReference type="InterPro" id="IPR004509">
    <property type="entry name" value="Competence_ComEA_HhH"/>
</dbReference>
<evidence type="ECO:0000259" key="2">
    <source>
        <dbReference type="SMART" id="SM00278"/>
    </source>
</evidence>
<dbReference type="GO" id="GO:0003677">
    <property type="term" value="F:DNA binding"/>
    <property type="evidence" value="ECO:0007669"/>
    <property type="project" value="InterPro"/>
</dbReference>
<proteinExistence type="predicted"/>
<keyword evidence="4" id="KW-1185">Reference proteome</keyword>
<dbReference type="GO" id="GO:0015627">
    <property type="term" value="C:type II protein secretion system complex"/>
    <property type="evidence" value="ECO:0007669"/>
    <property type="project" value="TreeGrafter"/>
</dbReference>
<feature type="transmembrane region" description="Helical" evidence="1">
    <location>
        <begin position="29"/>
        <end position="47"/>
    </location>
</feature>
<keyword evidence="1" id="KW-0472">Membrane</keyword>
<dbReference type="Gene3D" id="3.10.560.10">
    <property type="entry name" value="Outer membrane lipoprotein wza domain like"/>
    <property type="match status" value="1"/>
</dbReference>
<dbReference type="SMART" id="SM00278">
    <property type="entry name" value="HhH1"/>
    <property type="match status" value="2"/>
</dbReference>
<dbReference type="PANTHER" id="PTHR21180:SF32">
    <property type="entry name" value="ENDONUCLEASE_EXONUCLEASE_PHOSPHATASE FAMILY DOMAIN-CONTAINING PROTEIN 1"/>
    <property type="match status" value="1"/>
</dbReference>
<accession>A0A7H8QCU2</accession>
<feature type="domain" description="Helix-hairpin-helix DNA-binding motif class 1" evidence="2">
    <location>
        <begin position="204"/>
        <end position="223"/>
    </location>
</feature>
<reference evidence="4" key="1">
    <citation type="submission" date="2020-06" db="EMBL/GenBank/DDBJ databases">
        <title>Isolation of Planomicrobium glaciei.</title>
        <authorList>
            <person name="Malisova L."/>
            <person name="Safrankova R."/>
            <person name="Jakubu V."/>
            <person name="Spanelova P."/>
        </authorList>
    </citation>
    <scope>NUCLEOTIDE SEQUENCE [LARGE SCALE GENOMIC DNA]</scope>
    <source>
        <strain evidence="4">NRL-ATB46093</strain>
    </source>
</reference>
<gene>
    <name evidence="3" type="ORF">HF394_15070</name>
</gene>
<dbReference type="Pfam" id="PF12836">
    <property type="entry name" value="HHH_3"/>
    <property type="match status" value="1"/>
</dbReference>
<evidence type="ECO:0000313" key="3">
    <source>
        <dbReference type="EMBL" id="QKX51787.1"/>
    </source>
</evidence>
<name>A0A7H8QCU2_9BACL</name>
<feature type="domain" description="Helix-hairpin-helix DNA-binding motif class 1" evidence="2">
    <location>
        <begin position="174"/>
        <end position="193"/>
    </location>
</feature>
<protein>
    <submittedName>
        <fullName evidence="3">Competence protein ComEA</fullName>
    </submittedName>
</protein>